<reference evidence="2" key="1">
    <citation type="submission" date="2018-09" db="EMBL/GenBank/DDBJ databases">
        <title>The complete genome of Acinetobacter sp. strain WCHAc010005.</title>
        <authorList>
            <person name="Hu Y."/>
            <person name="Long H."/>
            <person name="Feng Y."/>
            <person name="Zong Z."/>
        </authorList>
    </citation>
    <scope>NUCLEOTIDE SEQUENCE [LARGE SCALE GENOMIC DNA]</scope>
    <source>
        <strain evidence="2">WCHAc010005</strain>
    </source>
</reference>
<gene>
    <name evidence="1" type="ORF">CDG60_05155</name>
</gene>
<evidence type="ECO:0000313" key="1">
    <source>
        <dbReference type="EMBL" id="AXY56016.1"/>
    </source>
</evidence>
<proteinExistence type="predicted"/>
<dbReference type="AlphaFoldDB" id="A0A3B7LTI2"/>
<organism evidence="1 2">
    <name type="scientific">Acinetobacter chinensis</name>
    <dbReference type="NCBI Taxonomy" id="2004650"/>
    <lineage>
        <taxon>Bacteria</taxon>
        <taxon>Pseudomonadati</taxon>
        <taxon>Pseudomonadota</taxon>
        <taxon>Gammaproteobacteria</taxon>
        <taxon>Moraxellales</taxon>
        <taxon>Moraxellaceae</taxon>
        <taxon>Acinetobacter</taxon>
    </lineage>
</organism>
<dbReference type="KEGG" id="achi:CDG60_05155"/>
<evidence type="ECO:0000313" key="2">
    <source>
        <dbReference type="Proteomes" id="UP000263753"/>
    </source>
</evidence>
<dbReference type="Proteomes" id="UP000263753">
    <property type="component" value="Chromosome"/>
</dbReference>
<sequence length="76" mass="8985">MQNRNTAKGRSQYLPFLFSPWSFQQTEKSACSSGRFRNRRSLSDLRSFPFSVKGLYALKNHQYLNIFDELIKCIFI</sequence>
<dbReference type="EMBL" id="CP032134">
    <property type="protein sequence ID" value="AXY56016.1"/>
    <property type="molecule type" value="Genomic_DNA"/>
</dbReference>
<accession>A0A3B7LTI2</accession>
<protein>
    <submittedName>
        <fullName evidence="1">Uncharacterized protein</fullName>
    </submittedName>
</protein>
<name>A0A3B7LTI2_9GAMM</name>